<evidence type="ECO:0000256" key="2">
    <source>
        <dbReference type="ARBA" id="ARBA00004555"/>
    </source>
</evidence>
<evidence type="ECO:0000256" key="5">
    <source>
        <dbReference type="ARBA" id="ARBA00023034"/>
    </source>
</evidence>
<gene>
    <name evidence="10" type="ORF">BVC80_8977g10</name>
</gene>
<evidence type="ECO:0000259" key="9">
    <source>
        <dbReference type="PROSITE" id="PS50942"/>
    </source>
</evidence>
<keyword evidence="11" id="KW-1185">Reference proteome</keyword>
<evidence type="ECO:0000256" key="7">
    <source>
        <dbReference type="ARBA" id="ARBA00023176"/>
    </source>
</evidence>
<dbReference type="FunCoup" id="A0A200PYD3">
    <property type="interactions" value="45"/>
</dbReference>
<dbReference type="Proteomes" id="UP000195402">
    <property type="component" value="Unassembled WGS sequence"/>
</dbReference>
<dbReference type="FunFam" id="1.25.40.90:FF:000027">
    <property type="entry name" value="Putative clathrin assembly protein"/>
    <property type="match status" value="1"/>
</dbReference>
<dbReference type="SUPFAM" id="SSF89009">
    <property type="entry name" value="GAT-like domain"/>
    <property type="match status" value="1"/>
</dbReference>
<evidence type="ECO:0000256" key="6">
    <source>
        <dbReference type="ARBA" id="ARBA00023136"/>
    </source>
</evidence>
<dbReference type="PROSITE" id="PS50942">
    <property type="entry name" value="ENTH"/>
    <property type="match status" value="1"/>
</dbReference>
<dbReference type="CDD" id="cd16987">
    <property type="entry name" value="ANTH_N_AP180_plant"/>
    <property type="match status" value="1"/>
</dbReference>
<dbReference type="GO" id="GO:0006900">
    <property type="term" value="P:vesicle budding from membrane"/>
    <property type="evidence" value="ECO:0007669"/>
    <property type="project" value="TreeGrafter"/>
</dbReference>
<dbReference type="PANTHER" id="PTHR22951">
    <property type="entry name" value="CLATHRIN ASSEMBLY PROTEIN"/>
    <property type="match status" value="1"/>
</dbReference>
<dbReference type="InParanoid" id="A0A200PYD3"/>
<dbReference type="GO" id="GO:0048268">
    <property type="term" value="P:clathrin coat assembly"/>
    <property type="evidence" value="ECO:0007669"/>
    <property type="project" value="InterPro"/>
</dbReference>
<organism evidence="10 11">
    <name type="scientific">Macleaya cordata</name>
    <name type="common">Five-seeded plume-poppy</name>
    <name type="synonym">Bocconia cordata</name>
    <dbReference type="NCBI Taxonomy" id="56857"/>
    <lineage>
        <taxon>Eukaryota</taxon>
        <taxon>Viridiplantae</taxon>
        <taxon>Streptophyta</taxon>
        <taxon>Embryophyta</taxon>
        <taxon>Tracheophyta</taxon>
        <taxon>Spermatophyta</taxon>
        <taxon>Magnoliopsida</taxon>
        <taxon>Ranunculales</taxon>
        <taxon>Papaveraceae</taxon>
        <taxon>Papaveroideae</taxon>
        <taxon>Macleaya</taxon>
    </lineage>
</organism>
<dbReference type="Gene3D" id="1.20.58.150">
    <property type="entry name" value="ANTH domain"/>
    <property type="match status" value="1"/>
</dbReference>
<evidence type="ECO:0000256" key="1">
    <source>
        <dbReference type="ARBA" id="ARBA00004132"/>
    </source>
</evidence>
<sequence length="423" mass="47981">MKVLKKASAVLKDKNSIFLAKLAKKTAYRNPDLETAIIKATSHDESKIDYKNAQRVFTWVRTSPTSLKPLIWSLSTRMNKTRSWVVALKGLMLMHGIFCCKVPAFKKIGRLPFDQSNFHDGHSKSPRIWALSAFVRSYFAFLDTRSALDSHQADEEQRKRRPIREGPMVQVLEELSKSQHLLDMLIQIRPDGINCYTLILEAMDCIIVEIFDVYSRICSGIAGILVGVLGASQLEAKMALRILKKAASQGEELSSYFEFCKDIGVLNASEFPRVEQIPEEDIRDLERIIMNGVSEKKKMSRFSEENKKDLSRNSSSKTIVTDNWVVFDDDFRVDHHEKVHQVIKNCPSVEMNTTTTTTTSYVDPFAASLNYPPLLVCGYEDGYTNSNGNFLQMGQYYHSNHLHHQGALSANNCNNQTNLILSL</sequence>
<dbReference type="GO" id="GO:0032050">
    <property type="term" value="F:clathrin heavy chain binding"/>
    <property type="evidence" value="ECO:0007669"/>
    <property type="project" value="TreeGrafter"/>
</dbReference>
<dbReference type="GO" id="GO:0005545">
    <property type="term" value="F:1-phosphatidylinositol binding"/>
    <property type="evidence" value="ECO:0007669"/>
    <property type="project" value="InterPro"/>
</dbReference>
<evidence type="ECO:0000313" key="11">
    <source>
        <dbReference type="Proteomes" id="UP000195402"/>
    </source>
</evidence>
<feature type="domain" description="ENTH" evidence="9">
    <location>
        <begin position="25"/>
        <end position="156"/>
    </location>
</feature>
<comment type="subcellular location">
    <subcellularLocation>
        <location evidence="1">Cytoplasmic vesicle</location>
        <location evidence="1">Clathrin-coated vesicle</location>
    </subcellularLocation>
    <subcellularLocation>
        <location evidence="2">Golgi apparatus</location>
    </subcellularLocation>
    <subcellularLocation>
        <location evidence="3">Membrane</location>
        <location evidence="3">Clathrin-coated pit</location>
    </subcellularLocation>
</comment>
<dbReference type="Pfam" id="PF07651">
    <property type="entry name" value="ANTH"/>
    <property type="match status" value="1"/>
</dbReference>
<dbReference type="GO" id="GO:0005905">
    <property type="term" value="C:clathrin-coated pit"/>
    <property type="evidence" value="ECO:0007669"/>
    <property type="project" value="UniProtKB-SubCell"/>
</dbReference>
<keyword evidence="4" id="KW-0254">Endocytosis</keyword>
<accession>A0A200PYD3</accession>
<keyword evidence="5" id="KW-0333">Golgi apparatus</keyword>
<dbReference type="OrthoDB" id="682511at2759"/>
<dbReference type="InterPro" id="IPR011417">
    <property type="entry name" value="ANTH_dom"/>
</dbReference>
<dbReference type="InterPro" id="IPR048050">
    <property type="entry name" value="ANTH_N_plant"/>
</dbReference>
<dbReference type="GO" id="GO:0005794">
    <property type="term" value="C:Golgi apparatus"/>
    <property type="evidence" value="ECO:0007669"/>
    <property type="project" value="UniProtKB-SubCell"/>
</dbReference>
<dbReference type="InterPro" id="IPR014712">
    <property type="entry name" value="ANTH_dom_sf"/>
</dbReference>
<evidence type="ECO:0000256" key="4">
    <source>
        <dbReference type="ARBA" id="ARBA00022583"/>
    </source>
</evidence>
<dbReference type="GO" id="GO:0030136">
    <property type="term" value="C:clathrin-coated vesicle"/>
    <property type="evidence" value="ECO:0007669"/>
    <property type="project" value="UniProtKB-SubCell"/>
</dbReference>
<dbReference type="InterPro" id="IPR008942">
    <property type="entry name" value="ENTH_VHS"/>
</dbReference>
<dbReference type="SUPFAM" id="SSF48464">
    <property type="entry name" value="ENTH/VHS domain"/>
    <property type="match status" value="1"/>
</dbReference>
<dbReference type="InterPro" id="IPR045192">
    <property type="entry name" value="AP180-like"/>
</dbReference>
<evidence type="ECO:0000256" key="3">
    <source>
        <dbReference type="ARBA" id="ARBA00004600"/>
    </source>
</evidence>
<keyword evidence="8" id="KW-0968">Cytoplasmic vesicle</keyword>
<dbReference type="GO" id="GO:0000149">
    <property type="term" value="F:SNARE binding"/>
    <property type="evidence" value="ECO:0007669"/>
    <property type="project" value="TreeGrafter"/>
</dbReference>
<keyword evidence="6" id="KW-0472">Membrane</keyword>
<dbReference type="InterPro" id="IPR013809">
    <property type="entry name" value="ENTH"/>
</dbReference>
<dbReference type="EMBL" id="MVGT01003749">
    <property type="protein sequence ID" value="OVA03242.1"/>
    <property type="molecule type" value="Genomic_DNA"/>
</dbReference>
<keyword evidence="7" id="KW-0168">Coated pit</keyword>
<dbReference type="OMA" id="SNAHEIP"/>
<evidence type="ECO:0000256" key="8">
    <source>
        <dbReference type="ARBA" id="ARBA00023329"/>
    </source>
</evidence>
<name>A0A200PYD3_MACCD</name>
<dbReference type="GO" id="GO:0072583">
    <property type="term" value="P:clathrin-dependent endocytosis"/>
    <property type="evidence" value="ECO:0007669"/>
    <property type="project" value="InterPro"/>
</dbReference>
<proteinExistence type="predicted"/>
<dbReference type="SMART" id="SM00273">
    <property type="entry name" value="ENTH"/>
    <property type="match status" value="1"/>
</dbReference>
<dbReference type="Gene3D" id="1.25.40.90">
    <property type="match status" value="1"/>
</dbReference>
<dbReference type="PANTHER" id="PTHR22951:SF19">
    <property type="entry name" value="OS08G0467300 PROTEIN"/>
    <property type="match status" value="1"/>
</dbReference>
<dbReference type="GO" id="GO:0005546">
    <property type="term" value="F:phosphatidylinositol-4,5-bisphosphate binding"/>
    <property type="evidence" value="ECO:0007669"/>
    <property type="project" value="TreeGrafter"/>
</dbReference>
<dbReference type="STRING" id="56857.A0A200PYD3"/>
<reference evidence="10 11" key="1">
    <citation type="journal article" date="2017" name="Mol. Plant">
        <title>The Genome of Medicinal Plant Macleaya cordata Provides New Insights into Benzylisoquinoline Alkaloids Metabolism.</title>
        <authorList>
            <person name="Liu X."/>
            <person name="Liu Y."/>
            <person name="Huang P."/>
            <person name="Ma Y."/>
            <person name="Qing Z."/>
            <person name="Tang Q."/>
            <person name="Cao H."/>
            <person name="Cheng P."/>
            <person name="Zheng Y."/>
            <person name="Yuan Z."/>
            <person name="Zhou Y."/>
            <person name="Liu J."/>
            <person name="Tang Z."/>
            <person name="Zhuo Y."/>
            <person name="Zhang Y."/>
            <person name="Yu L."/>
            <person name="Huang J."/>
            <person name="Yang P."/>
            <person name="Peng Q."/>
            <person name="Zhang J."/>
            <person name="Jiang W."/>
            <person name="Zhang Z."/>
            <person name="Lin K."/>
            <person name="Ro D.K."/>
            <person name="Chen X."/>
            <person name="Xiong X."/>
            <person name="Shang Y."/>
            <person name="Huang S."/>
            <person name="Zeng J."/>
        </authorList>
    </citation>
    <scope>NUCLEOTIDE SEQUENCE [LARGE SCALE GENOMIC DNA]</scope>
    <source>
        <strain evidence="11">cv. BLH2017</strain>
        <tissue evidence="10">Root</tissue>
    </source>
</reference>
<dbReference type="AlphaFoldDB" id="A0A200PYD3"/>
<evidence type="ECO:0000313" key="10">
    <source>
        <dbReference type="EMBL" id="OVA03242.1"/>
    </source>
</evidence>
<protein>
    <submittedName>
        <fullName evidence="10">AP180 N-terminal homology (ANTH) domain</fullName>
    </submittedName>
</protein>
<comment type="caution">
    <text evidence="10">The sequence shown here is derived from an EMBL/GenBank/DDBJ whole genome shotgun (WGS) entry which is preliminary data.</text>
</comment>